<feature type="binding site" evidence="5">
    <location>
        <begin position="111"/>
        <end position="113"/>
    </location>
    <ligand>
        <name>FMN</name>
        <dbReference type="ChEBI" id="CHEBI:58210"/>
    </ligand>
</feature>
<feature type="binding site" evidence="5">
    <location>
        <position position="190"/>
    </location>
    <ligand>
        <name>FMN</name>
        <dbReference type="ChEBI" id="CHEBI:58210"/>
    </ligand>
</feature>
<comment type="cofactor">
    <cofactor evidence="1">
        <name>FMN</name>
        <dbReference type="ChEBI" id="CHEBI:58210"/>
    </cofactor>
</comment>
<evidence type="ECO:0000256" key="3">
    <source>
        <dbReference type="ARBA" id="ARBA00024042"/>
    </source>
</evidence>
<dbReference type="SUPFAM" id="SSF51395">
    <property type="entry name" value="FMN-linked oxidoreductases"/>
    <property type="match status" value="1"/>
</dbReference>
<keyword evidence="5" id="KW-0285">Flavoprotein</keyword>
<evidence type="ECO:0000313" key="8">
    <source>
        <dbReference type="Proteomes" id="UP000799118"/>
    </source>
</evidence>
<feature type="binding site" evidence="5">
    <location>
        <position position="58"/>
    </location>
    <ligand>
        <name>glyoxylate</name>
        <dbReference type="ChEBI" id="CHEBI:36655"/>
    </ligand>
</feature>
<evidence type="ECO:0000256" key="5">
    <source>
        <dbReference type="PIRSR" id="PIRSR000138-2"/>
    </source>
</evidence>
<organism evidence="7 8">
    <name type="scientific">Gymnopus androsaceus JB14</name>
    <dbReference type="NCBI Taxonomy" id="1447944"/>
    <lineage>
        <taxon>Eukaryota</taxon>
        <taxon>Fungi</taxon>
        <taxon>Dikarya</taxon>
        <taxon>Basidiomycota</taxon>
        <taxon>Agaricomycotina</taxon>
        <taxon>Agaricomycetes</taxon>
        <taxon>Agaricomycetidae</taxon>
        <taxon>Agaricales</taxon>
        <taxon>Marasmiineae</taxon>
        <taxon>Omphalotaceae</taxon>
        <taxon>Gymnopus</taxon>
    </lineage>
</organism>
<feature type="binding site" evidence="5">
    <location>
        <begin position="396"/>
        <end position="397"/>
    </location>
    <ligand>
        <name>FMN</name>
        <dbReference type="ChEBI" id="CHEBI:58210"/>
    </ligand>
</feature>
<evidence type="ECO:0000313" key="7">
    <source>
        <dbReference type="EMBL" id="KAE9410663.1"/>
    </source>
</evidence>
<feature type="binding site" evidence="5">
    <location>
        <position position="164"/>
    </location>
    <ligand>
        <name>glyoxylate</name>
        <dbReference type="ChEBI" id="CHEBI:36655"/>
    </ligand>
</feature>
<dbReference type="InterPro" id="IPR012133">
    <property type="entry name" value="Alpha-hydoxy_acid_DH_FMN"/>
</dbReference>
<feature type="binding site" evidence="5">
    <location>
        <position position="199"/>
    </location>
    <ligand>
        <name>glyoxylate</name>
        <dbReference type="ChEBI" id="CHEBI:36655"/>
    </ligand>
</feature>
<feature type="active site" description="Proton acceptor" evidence="4">
    <location>
        <position position="332"/>
    </location>
</feature>
<evidence type="ECO:0000259" key="6">
    <source>
        <dbReference type="PROSITE" id="PS51349"/>
    </source>
</evidence>
<keyword evidence="5" id="KW-0288">FMN</keyword>
<dbReference type="InterPro" id="IPR013785">
    <property type="entry name" value="Aldolase_TIM"/>
</dbReference>
<dbReference type="PROSITE" id="PS51349">
    <property type="entry name" value="FMN_HYDROXY_ACID_DH_2"/>
    <property type="match status" value="1"/>
</dbReference>
<keyword evidence="8" id="KW-1185">Reference proteome</keyword>
<dbReference type="PROSITE" id="PS00557">
    <property type="entry name" value="FMN_HYDROXY_ACID_DH_1"/>
    <property type="match status" value="1"/>
</dbReference>
<dbReference type="PANTHER" id="PTHR10578:SF143">
    <property type="entry name" value="FMN-DEPENDENT ALPHA-HYDROXY ACID DEHYDROGENASE PB1A11.03"/>
    <property type="match status" value="1"/>
</dbReference>
<dbReference type="GO" id="GO:0016491">
    <property type="term" value="F:oxidoreductase activity"/>
    <property type="evidence" value="ECO:0007669"/>
    <property type="project" value="UniProtKB-KW"/>
</dbReference>
<gene>
    <name evidence="7" type="ORF">BT96DRAFT_870384</name>
</gene>
<dbReference type="AlphaFoldDB" id="A0A6A4IME5"/>
<dbReference type="Proteomes" id="UP000799118">
    <property type="component" value="Unassembled WGS sequence"/>
</dbReference>
<dbReference type="InterPro" id="IPR037396">
    <property type="entry name" value="FMN_HAD"/>
</dbReference>
<dbReference type="InterPro" id="IPR008259">
    <property type="entry name" value="FMN_hydac_DH_AS"/>
</dbReference>
<accession>A0A6A4IME5</accession>
<evidence type="ECO:0000256" key="2">
    <source>
        <dbReference type="ARBA" id="ARBA00023002"/>
    </source>
</evidence>
<dbReference type="OrthoDB" id="25826at2759"/>
<feature type="binding site" evidence="5">
    <location>
        <position position="140"/>
    </location>
    <ligand>
        <name>FMN</name>
        <dbReference type="ChEBI" id="CHEBI:58210"/>
    </ligand>
</feature>
<feature type="binding site" evidence="5">
    <location>
        <position position="332"/>
    </location>
    <ligand>
        <name>glyoxylate</name>
        <dbReference type="ChEBI" id="CHEBI:36655"/>
    </ligand>
</feature>
<comment type="similarity">
    <text evidence="3">Belongs to the FMN-dependent alpha-hydroxy acid dehydrogenase family.</text>
</comment>
<dbReference type="GO" id="GO:0010181">
    <property type="term" value="F:FMN binding"/>
    <property type="evidence" value="ECO:0007669"/>
    <property type="project" value="InterPro"/>
</dbReference>
<feature type="domain" description="FMN hydroxy acid dehydrogenase" evidence="6">
    <location>
        <begin position="32"/>
        <end position="447"/>
    </location>
</feature>
<sequence>MSFKAALEADQEVPESWSSYMTTVYRGRKPPSIGSYDPDKLEARAREVTKGNEAAFLYVFGSAGSNSTDRANRRAFQKWCFTPKMLIDASDRNLETTLFGVKYKSPLLLAPIGVHGMLHPDGELCIAKAAGKMDVPFIMSTAATRSLEDAAQANGDGPRWYQLYWPRSEPLTLSLLSRAKASGYKACIITLDTMCMGWRPFDLDTAYLPFNHGVGIQVGTSDPVFMQSQATSLQPDAQNKYGGHEYNKIPYPFDPAECDAAREAGDEFHTSLKTLGRNWSRQIHSGLFRTWDEIAFVRKHWEGPLILKGILHLDDAVKAMEIGCDGVVVSNHGGRQVDGAIPALIALEKVSANGFNPRIRKAQIEGKFTILFDSGIRRGSDILKAIALGAQSVLLGRPYMYGLAISGAEGIEEVVRGILCEAELTLGLCGFSSLDEIWGKGEAVMDKLELGFYD</sequence>
<evidence type="ECO:0000256" key="1">
    <source>
        <dbReference type="ARBA" id="ARBA00001917"/>
    </source>
</evidence>
<feature type="binding site" evidence="5">
    <location>
        <position position="335"/>
    </location>
    <ligand>
        <name>glyoxylate</name>
        <dbReference type="ChEBI" id="CHEBI:36655"/>
    </ligand>
</feature>
<dbReference type="PIRSF" id="PIRSF000138">
    <property type="entry name" value="Al-hdrx_acd_dh"/>
    <property type="match status" value="1"/>
</dbReference>
<feature type="binding site" evidence="5">
    <location>
        <position position="162"/>
    </location>
    <ligand>
        <name>FMN</name>
        <dbReference type="ChEBI" id="CHEBI:58210"/>
    </ligand>
</feature>
<dbReference type="PANTHER" id="PTHR10578">
    <property type="entry name" value="S -2-HYDROXY-ACID OXIDASE-RELATED"/>
    <property type="match status" value="1"/>
</dbReference>
<proteinExistence type="inferred from homology"/>
<keyword evidence="2" id="KW-0560">Oxidoreductase</keyword>
<reference evidence="7" key="1">
    <citation type="journal article" date="2019" name="Environ. Microbiol.">
        <title>Fungal ecological strategies reflected in gene transcription - a case study of two litter decomposers.</title>
        <authorList>
            <person name="Barbi F."/>
            <person name="Kohler A."/>
            <person name="Barry K."/>
            <person name="Baskaran P."/>
            <person name="Daum C."/>
            <person name="Fauchery L."/>
            <person name="Ihrmark K."/>
            <person name="Kuo A."/>
            <person name="LaButti K."/>
            <person name="Lipzen A."/>
            <person name="Morin E."/>
            <person name="Grigoriev I.V."/>
            <person name="Henrissat B."/>
            <person name="Lindahl B."/>
            <person name="Martin F."/>
        </authorList>
    </citation>
    <scope>NUCLEOTIDE SEQUENCE</scope>
    <source>
        <strain evidence="7">JB14</strain>
    </source>
</reference>
<dbReference type="Gene3D" id="3.20.20.70">
    <property type="entry name" value="Aldolase class I"/>
    <property type="match status" value="1"/>
</dbReference>
<feature type="binding site" evidence="5">
    <location>
        <position position="308"/>
    </location>
    <ligand>
        <name>FMN</name>
        <dbReference type="ChEBI" id="CHEBI:58210"/>
    </ligand>
</feature>
<feature type="binding site" evidence="5">
    <location>
        <position position="330"/>
    </location>
    <ligand>
        <name>FMN</name>
        <dbReference type="ChEBI" id="CHEBI:58210"/>
    </ligand>
</feature>
<dbReference type="InterPro" id="IPR000262">
    <property type="entry name" value="FMN-dep_DH"/>
</dbReference>
<name>A0A6A4IME5_9AGAR</name>
<feature type="binding site" evidence="5">
    <location>
        <begin position="373"/>
        <end position="377"/>
    </location>
    <ligand>
        <name>FMN</name>
        <dbReference type="ChEBI" id="CHEBI:58210"/>
    </ligand>
</feature>
<protein>
    <submittedName>
        <fullName evidence="7">FMN-dependent alpha-hydroxy acid dehydrogenase</fullName>
    </submittedName>
</protein>
<evidence type="ECO:0000256" key="4">
    <source>
        <dbReference type="PIRSR" id="PIRSR000138-1"/>
    </source>
</evidence>
<dbReference type="EMBL" id="ML769384">
    <property type="protein sequence ID" value="KAE9410663.1"/>
    <property type="molecule type" value="Genomic_DNA"/>
</dbReference>
<dbReference type="Pfam" id="PF01070">
    <property type="entry name" value="FMN_dh"/>
    <property type="match status" value="1"/>
</dbReference>